<dbReference type="PANTHER" id="PTHR41148">
    <property type="entry name" value="LP09875P"/>
    <property type="match status" value="1"/>
</dbReference>
<feature type="region of interest" description="Disordered" evidence="1">
    <location>
        <begin position="280"/>
        <end position="544"/>
    </location>
</feature>
<proteinExistence type="predicted"/>
<keyword evidence="2" id="KW-1185">Reference proteome</keyword>
<evidence type="ECO:0000256" key="1">
    <source>
        <dbReference type="SAM" id="MobiDB-lite"/>
    </source>
</evidence>
<dbReference type="SUPFAM" id="SSF50729">
    <property type="entry name" value="PH domain-like"/>
    <property type="match status" value="1"/>
</dbReference>
<feature type="compositionally biased region" description="Low complexity" evidence="1">
    <location>
        <begin position="187"/>
        <end position="198"/>
    </location>
</feature>
<sequence>MSFFSGGRNREKDTGGAASQFYVEFLGWMECRGVRGANYTDPVIRELKQRQKHVIKPPKLTIQVSKSDLKITQEVDDGKKKGIKKIKFPTIPARDITYVKQGRHSDGRLDDVVACIYLGYMPRTQKFVHVHVYRFDEAATATTFAQQLSGIVEANYNHVLEVEADLINKGEVDDNRIHSPSIDLNADDSAVGSSSSAFSDDEPPSFRSDIDPDLQSLKDVLPFDNVAEELKFRLQLGDAPLLLPPKDYDTISRAHGKLDKVKERRCLNVHIVGQNAITEEDENSARLGSMESGVDTASPGSDSTEKKENVHRTTSSSTSPGISPREERRSLKDKKASSLNTNHMKLDLNSKNSQHSGSISPVSPPVSAKDFVYPPKKKSPPTSPRLYRSEVPKDKLVKQSSINSYLNDVARPQDNVFREEKPTHYFPNSSSEDIYAMPAKRSTSKSSSNPLPPEVELPPDYDDDVVFNNNNINGSKFNKAEPVNHKARLKRNASEDYPRQEFLSSSGRPADIWRNDPYAAARPSHQANDKSNAPRFGRVNSTKK</sequence>
<feature type="compositionally biased region" description="Basic and acidic residues" evidence="1">
    <location>
        <begin position="387"/>
        <end position="397"/>
    </location>
</feature>
<feature type="compositionally biased region" description="Basic and acidic residues" evidence="1">
    <location>
        <begin position="324"/>
        <end position="336"/>
    </location>
</feature>
<dbReference type="RefSeq" id="XP_055862388.1">
    <property type="nucleotide sequence ID" value="XM_056006413.1"/>
</dbReference>
<feature type="compositionally biased region" description="Polar residues" evidence="1">
    <location>
        <begin position="337"/>
        <end position="359"/>
    </location>
</feature>
<dbReference type="Gene3D" id="2.30.29.30">
    <property type="entry name" value="Pleckstrin-homology domain (PH domain)/Phosphotyrosine-binding domain (PTB)"/>
    <property type="match status" value="1"/>
</dbReference>
<dbReference type="InterPro" id="IPR011993">
    <property type="entry name" value="PH-like_dom_sf"/>
</dbReference>
<dbReference type="OrthoDB" id="9994380at2759"/>
<evidence type="ECO:0000313" key="4">
    <source>
        <dbReference type="RefSeq" id="XP_055862388.1"/>
    </source>
</evidence>
<evidence type="ECO:0000313" key="3">
    <source>
        <dbReference type="RefSeq" id="XP_055862387.1"/>
    </source>
</evidence>
<name>A0A9W2YI13_BIOGL</name>
<dbReference type="AlphaFoldDB" id="A0A9W2YI13"/>
<gene>
    <name evidence="3 4" type="primary">LOC106060123</name>
</gene>
<dbReference type="RefSeq" id="XP_055862387.1">
    <property type="nucleotide sequence ID" value="XM_056006412.1"/>
</dbReference>
<accession>A0A9W2YI13</accession>
<feature type="region of interest" description="Disordered" evidence="1">
    <location>
        <begin position="178"/>
        <end position="211"/>
    </location>
</feature>
<dbReference type="PANTHER" id="PTHR41148:SF1">
    <property type="entry name" value="LP09875P"/>
    <property type="match status" value="1"/>
</dbReference>
<protein>
    <submittedName>
        <fullName evidence="3 4">Uncharacterized protein LOC106060123</fullName>
    </submittedName>
</protein>
<dbReference type="Proteomes" id="UP001165740">
    <property type="component" value="Chromosome 12"/>
</dbReference>
<dbReference type="GeneID" id="106060123"/>
<reference evidence="3 4" key="1">
    <citation type="submission" date="2025-04" db="UniProtKB">
        <authorList>
            <consortium name="RefSeq"/>
        </authorList>
    </citation>
    <scope>IDENTIFICATION</scope>
</reference>
<organism evidence="2 4">
    <name type="scientific">Biomphalaria glabrata</name>
    <name type="common">Bloodfluke planorb</name>
    <name type="synonym">Freshwater snail</name>
    <dbReference type="NCBI Taxonomy" id="6526"/>
    <lineage>
        <taxon>Eukaryota</taxon>
        <taxon>Metazoa</taxon>
        <taxon>Spiralia</taxon>
        <taxon>Lophotrochozoa</taxon>
        <taxon>Mollusca</taxon>
        <taxon>Gastropoda</taxon>
        <taxon>Heterobranchia</taxon>
        <taxon>Euthyneura</taxon>
        <taxon>Panpulmonata</taxon>
        <taxon>Hygrophila</taxon>
        <taxon>Lymnaeoidea</taxon>
        <taxon>Planorbidae</taxon>
        <taxon>Biomphalaria</taxon>
    </lineage>
</organism>
<evidence type="ECO:0000313" key="2">
    <source>
        <dbReference type="Proteomes" id="UP001165740"/>
    </source>
</evidence>